<dbReference type="EMBL" id="CABIJS010000022">
    <property type="protein sequence ID" value="VUZ39703.1"/>
    <property type="molecule type" value="Genomic_DNA"/>
</dbReference>
<gene>
    <name evidence="1" type="ORF">WMSIL1_LOCUS1073</name>
</gene>
<evidence type="ECO:0000313" key="1">
    <source>
        <dbReference type="EMBL" id="VUZ39703.1"/>
    </source>
</evidence>
<proteinExistence type="predicted"/>
<feature type="non-terminal residue" evidence="1">
    <location>
        <position position="1"/>
    </location>
</feature>
<dbReference type="Proteomes" id="UP000321570">
    <property type="component" value="Unassembled WGS sequence"/>
</dbReference>
<name>A0A564XZK8_HYMDI</name>
<evidence type="ECO:0000313" key="2">
    <source>
        <dbReference type="Proteomes" id="UP000321570"/>
    </source>
</evidence>
<organism evidence="1 2">
    <name type="scientific">Hymenolepis diminuta</name>
    <name type="common">Rat tapeworm</name>
    <dbReference type="NCBI Taxonomy" id="6216"/>
    <lineage>
        <taxon>Eukaryota</taxon>
        <taxon>Metazoa</taxon>
        <taxon>Spiralia</taxon>
        <taxon>Lophotrochozoa</taxon>
        <taxon>Platyhelminthes</taxon>
        <taxon>Cestoda</taxon>
        <taxon>Eucestoda</taxon>
        <taxon>Cyclophyllidea</taxon>
        <taxon>Hymenolepididae</taxon>
        <taxon>Hymenolepis</taxon>
    </lineage>
</organism>
<protein>
    <submittedName>
        <fullName evidence="1">Uncharacterized protein</fullName>
    </submittedName>
</protein>
<reference evidence="1 2" key="1">
    <citation type="submission" date="2019-07" db="EMBL/GenBank/DDBJ databases">
        <authorList>
            <person name="Jastrzebski P J."/>
            <person name="Paukszto L."/>
            <person name="Jastrzebski P J."/>
        </authorList>
    </citation>
    <scope>NUCLEOTIDE SEQUENCE [LARGE SCALE GENOMIC DNA]</scope>
    <source>
        <strain evidence="1 2">WMS-il1</strain>
    </source>
</reference>
<feature type="non-terminal residue" evidence="1">
    <location>
        <position position="105"/>
    </location>
</feature>
<keyword evidence="2" id="KW-1185">Reference proteome</keyword>
<accession>A0A564XZK8</accession>
<sequence length="105" mass="12417">NDTGPLKRILRYAHENLVDINVDNIRRKELKAIQQTVENFHKIHTIAVRSLHFKWPDKRKNEKVQHRRHDPCIQPDVLTDICRTLAISEISNHSLQMIELQNLPI</sequence>
<dbReference type="AlphaFoldDB" id="A0A564XZK8"/>